<feature type="compositionally biased region" description="Low complexity" evidence="1">
    <location>
        <begin position="37"/>
        <end position="49"/>
    </location>
</feature>
<dbReference type="AlphaFoldDB" id="A0A167L9K6"/>
<dbReference type="InParanoid" id="A0A167L9K6"/>
<reference evidence="3" key="1">
    <citation type="submission" date="2015-06" db="EMBL/GenBank/DDBJ databases">
        <title>Expansion of signal transduction pathways in fungi by whole-genome duplication.</title>
        <authorList>
            <consortium name="DOE Joint Genome Institute"/>
            <person name="Corrochano L.M."/>
            <person name="Kuo A."/>
            <person name="Marcet-Houben M."/>
            <person name="Polaino S."/>
            <person name="Salamov A."/>
            <person name="Villalobos J.M."/>
            <person name="Alvarez M.I."/>
            <person name="Avalos J."/>
            <person name="Benito E.P."/>
            <person name="Benoit I."/>
            <person name="Burger G."/>
            <person name="Camino L.P."/>
            <person name="Canovas D."/>
            <person name="Cerda-Olmedo E."/>
            <person name="Cheng J.-F."/>
            <person name="Dominguez A."/>
            <person name="Elias M."/>
            <person name="Eslava A.P."/>
            <person name="Glaser F."/>
            <person name="Grimwood J."/>
            <person name="Gutierrez G."/>
            <person name="Heitman J."/>
            <person name="Henrissat B."/>
            <person name="Iturriaga E.A."/>
            <person name="Lang B.F."/>
            <person name="Lavin J.L."/>
            <person name="Lee S."/>
            <person name="Li W."/>
            <person name="Lindquist E."/>
            <person name="Lopez-Garcia S."/>
            <person name="Luque E.M."/>
            <person name="Marcos A.T."/>
            <person name="Martin J."/>
            <person name="McCluskey K."/>
            <person name="Medina H.R."/>
            <person name="Miralles-Duran A."/>
            <person name="Miyazaki A."/>
            <person name="Munoz-Torres E."/>
            <person name="Oguiza J.A."/>
            <person name="Ohm R."/>
            <person name="Olmedo M."/>
            <person name="Orejas M."/>
            <person name="Ortiz-Castellanos L."/>
            <person name="Pisabarro A.G."/>
            <person name="Rodriguez-Romero J."/>
            <person name="Ruiz-Herrera J."/>
            <person name="Ruiz-Vazquez R."/>
            <person name="Sanz C."/>
            <person name="Schackwitz W."/>
            <person name="Schmutz J."/>
            <person name="Shahriari M."/>
            <person name="Shelest E."/>
            <person name="Silva-Franco F."/>
            <person name="Soanes D."/>
            <person name="Syed K."/>
            <person name="Tagua V.G."/>
            <person name="Talbot N.J."/>
            <person name="Thon M."/>
            <person name="De vries R.P."/>
            <person name="Wiebenga A."/>
            <person name="Yadav J.S."/>
            <person name="Braun E.L."/>
            <person name="Baker S."/>
            <person name="Garre V."/>
            <person name="Horwitz B."/>
            <person name="Torres-Martinez S."/>
            <person name="Idnurm A."/>
            <person name="Herrera-Estrella A."/>
            <person name="Gabaldon T."/>
            <person name="Grigoriev I.V."/>
        </authorList>
    </citation>
    <scope>NUCLEOTIDE SEQUENCE [LARGE SCALE GENOMIC DNA]</scope>
    <source>
        <strain evidence="3">NRRL 1555(-)</strain>
    </source>
</reference>
<dbReference type="RefSeq" id="XP_018287945.1">
    <property type="nucleotide sequence ID" value="XM_018439463.1"/>
</dbReference>
<keyword evidence="3" id="KW-1185">Reference proteome</keyword>
<evidence type="ECO:0000313" key="2">
    <source>
        <dbReference type="EMBL" id="OAD69905.1"/>
    </source>
</evidence>
<evidence type="ECO:0000313" key="3">
    <source>
        <dbReference type="Proteomes" id="UP000077315"/>
    </source>
</evidence>
<dbReference type="EMBL" id="KV440990">
    <property type="protein sequence ID" value="OAD69905.1"/>
    <property type="molecule type" value="Genomic_DNA"/>
</dbReference>
<evidence type="ECO:0000256" key="1">
    <source>
        <dbReference type="SAM" id="MobiDB-lite"/>
    </source>
</evidence>
<dbReference type="Proteomes" id="UP000077315">
    <property type="component" value="Unassembled WGS sequence"/>
</dbReference>
<sequence length="378" mass="44062">MGIDLETLEVDASHSQSHNSTSEDSGNRGNYDKNKGYNDNSKNNSGNNKFSIDKGSNENDVNSDDKASYYVNVRHKRDHCGEVMAFFKDSLLLMLKSLMSLEDPHNDNCYIQEFVTMKWQFELMKTIFLPLESCCTISQFKYWNSRAGIRGTTKKTYNQWRQGFWHSWQATVIRFQHVGPIYNKHEKPRCYDNWICKEISHQRNKASRVRLLQIMIDKLYLNGKCEEVFISSCYLAFEQQSFGEASMMHMCLNQHLDVLAEELMMKVVMVCYILHNLYIGFGDLKIYLQRLVRHNSDAFKTEQTPLDWYNRANDVDNGPLAVEDVPRVPERSHSHLLPKSSSWHGQRHDKCLKARLSRDGRVRRDEVSLSLPIPPTNK</sequence>
<dbReference type="GeneID" id="29000369"/>
<proteinExistence type="predicted"/>
<feature type="region of interest" description="Disordered" evidence="1">
    <location>
        <begin position="1"/>
        <end position="59"/>
    </location>
</feature>
<accession>A0A167L9K6</accession>
<protein>
    <submittedName>
        <fullName evidence="2">Uncharacterized protein</fullName>
    </submittedName>
</protein>
<name>A0A167L9K6_PHYB8</name>
<dbReference type="VEuPathDB" id="FungiDB:PHYBLDRAFT_188189"/>
<feature type="compositionally biased region" description="Polar residues" evidence="1">
    <location>
        <begin position="13"/>
        <end position="28"/>
    </location>
</feature>
<gene>
    <name evidence="2" type="ORF">PHYBLDRAFT_188189</name>
</gene>
<organism evidence="2 3">
    <name type="scientific">Phycomyces blakesleeanus (strain ATCC 8743b / DSM 1359 / FGSC 10004 / NBRC 33097 / NRRL 1555)</name>
    <dbReference type="NCBI Taxonomy" id="763407"/>
    <lineage>
        <taxon>Eukaryota</taxon>
        <taxon>Fungi</taxon>
        <taxon>Fungi incertae sedis</taxon>
        <taxon>Mucoromycota</taxon>
        <taxon>Mucoromycotina</taxon>
        <taxon>Mucoromycetes</taxon>
        <taxon>Mucorales</taxon>
        <taxon>Phycomycetaceae</taxon>
        <taxon>Phycomyces</taxon>
    </lineage>
</organism>